<dbReference type="SUPFAM" id="SSF56112">
    <property type="entry name" value="Protein kinase-like (PK-like)"/>
    <property type="match status" value="1"/>
</dbReference>
<feature type="binding site" evidence="11">
    <location>
        <position position="115"/>
    </location>
    <ligand>
        <name>ATP</name>
        <dbReference type="ChEBI" id="CHEBI:30616"/>
    </ligand>
</feature>
<gene>
    <name evidence="15" type="ORF">QBZ16_000645</name>
</gene>
<dbReference type="InterPro" id="IPR059233">
    <property type="entry name" value="MobB_NdrA/B/Cbk1"/>
</dbReference>
<comment type="catalytic activity">
    <reaction evidence="9">
        <text>L-threonyl-[protein] + ATP = O-phospho-L-threonyl-[protein] + ADP + H(+)</text>
        <dbReference type="Rhea" id="RHEA:46608"/>
        <dbReference type="Rhea" id="RHEA-COMP:11060"/>
        <dbReference type="Rhea" id="RHEA-COMP:11605"/>
        <dbReference type="ChEBI" id="CHEBI:15378"/>
        <dbReference type="ChEBI" id="CHEBI:30013"/>
        <dbReference type="ChEBI" id="CHEBI:30616"/>
        <dbReference type="ChEBI" id="CHEBI:61977"/>
        <dbReference type="ChEBI" id="CHEBI:456216"/>
        <dbReference type="EC" id="2.7.11.1"/>
    </reaction>
</comment>
<keyword evidence="4" id="KW-0597">Phosphoprotein</keyword>
<dbReference type="AlphaFoldDB" id="A0AAD9MPB0"/>
<evidence type="ECO:0000259" key="13">
    <source>
        <dbReference type="PROSITE" id="PS50011"/>
    </source>
</evidence>
<dbReference type="InterPro" id="IPR011009">
    <property type="entry name" value="Kinase-like_dom_sf"/>
</dbReference>
<comment type="caution">
    <text evidence="15">The sequence shown here is derived from an EMBL/GenBank/DDBJ whole genome shotgun (WGS) entry which is preliminary data.</text>
</comment>
<dbReference type="PROSITE" id="PS00107">
    <property type="entry name" value="PROTEIN_KINASE_ATP"/>
    <property type="match status" value="1"/>
</dbReference>
<dbReference type="PANTHER" id="PTHR22988:SF76">
    <property type="entry name" value="CHROMOSOME UNDETERMINED SCAFFOLD_135, WHOLE GENOME SHOTGUN SEQUENCE"/>
    <property type="match status" value="1"/>
</dbReference>
<dbReference type="GO" id="GO:0004674">
    <property type="term" value="F:protein serine/threonine kinase activity"/>
    <property type="evidence" value="ECO:0007669"/>
    <property type="project" value="UniProtKB-KW"/>
</dbReference>
<dbReference type="FunFam" id="1.10.510.10:FF:000042">
    <property type="entry name" value="Non-specific serine/threonine protein kinase"/>
    <property type="match status" value="1"/>
</dbReference>
<dbReference type="PANTHER" id="PTHR22988">
    <property type="entry name" value="MYOTONIC DYSTROPHY S/T KINASE-RELATED"/>
    <property type="match status" value="1"/>
</dbReference>
<dbReference type="FunFam" id="3.30.200.20:FF:000192">
    <property type="entry name" value="Serine/threonine-protein kinase cot-1"/>
    <property type="match status" value="1"/>
</dbReference>
<evidence type="ECO:0000256" key="8">
    <source>
        <dbReference type="ARBA" id="ARBA00022840"/>
    </source>
</evidence>
<comment type="similarity">
    <text evidence="1">Belongs to the protein kinase superfamily. AGC Ser/Thr protein kinase family.</text>
</comment>
<dbReference type="InterPro" id="IPR017441">
    <property type="entry name" value="Protein_kinase_ATP_BS"/>
</dbReference>
<evidence type="ECO:0000259" key="14">
    <source>
        <dbReference type="PROSITE" id="PS51285"/>
    </source>
</evidence>
<keyword evidence="6 11" id="KW-0547">Nucleotide-binding</keyword>
<dbReference type="InterPro" id="IPR000961">
    <property type="entry name" value="AGC-kinase_C"/>
</dbReference>
<sequence length="530" mass="60577">MGYEDETFSEEVLAKAKTARVYIEHLYKVQSQHHKERKDRRRALEEELQKPGLTQEERDAARAELARREREFSRLQRQRLSMDDYEPLKLIGKGAFGEVRICRDRHTGCLVAVKKLRKAEMVKRGQVHHVRAERNVLAEVRHKSVVRLLCSFQDEETLYLVMEYMPGGDLMTLLIRQEILPEAMARFYLAQTVIALEAIHAAGYIHRDIKPDNLLLDAQGHMKLSDFGLCKPVDVNLLPAFHAAATPAALQQLPPSPDQASQNEQLRHWQQNRRKLAYSTVGTPDYIAPEVLMKKGYGMECDWWSLGAIMFEMIVGFPPFYSDDPMTTCRKIVNWSTYLRFPAEAETSLSREARDLILRLLCDVDHRLGANGAGEIKRHPFFRGIDWARLYESTPPYRPPITHELDTQNFEQYEDPEERRPGARGSASRTRIVTDPNFIGYTYKPFESVQQQGSAVKTPPNAAGMAYGQSLGFCFRMLSDQAWHSSVSALVSCSAPAFYLDYDMDHQYARRAPRCAGLIPAFPEQPRGGV</sequence>
<dbReference type="PROSITE" id="PS50011">
    <property type="entry name" value="PROTEIN_KINASE_DOM"/>
    <property type="match status" value="1"/>
</dbReference>
<evidence type="ECO:0000256" key="1">
    <source>
        <dbReference type="ARBA" id="ARBA00009903"/>
    </source>
</evidence>
<dbReference type="Pfam" id="PF00069">
    <property type="entry name" value="Pkinase"/>
    <property type="match status" value="2"/>
</dbReference>
<evidence type="ECO:0000256" key="2">
    <source>
        <dbReference type="ARBA" id="ARBA00012513"/>
    </source>
</evidence>
<keyword evidence="7" id="KW-0418">Kinase</keyword>
<evidence type="ECO:0000256" key="9">
    <source>
        <dbReference type="ARBA" id="ARBA00047899"/>
    </source>
</evidence>
<evidence type="ECO:0000256" key="10">
    <source>
        <dbReference type="ARBA" id="ARBA00048679"/>
    </source>
</evidence>
<accession>A0AAD9MPB0</accession>
<dbReference type="Gene3D" id="3.30.200.20">
    <property type="entry name" value="Phosphorylase Kinase, domain 1"/>
    <property type="match status" value="1"/>
</dbReference>
<keyword evidence="8 11" id="KW-0067">ATP-binding</keyword>
<feature type="region of interest" description="Disordered" evidence="12">
    <location>
        <begin position="32"/>
        <end position="58"/>
    </location>
</feature>
<organism evidence="15 16">
    <name type="scientific">Prototheca wickerhamii</name>
    <dbReference type="NCBI Taxonomy" id="3111"/>
    <lineage>
        <taxon>Eukaryota</taxon>
        <taxon>Viridiplantae</taxon>
        <taxon>Chlorophyta</taxon>
        <taxon>core chlorophytes</taxon>
        <taxon>Trebouxiophyceae</taxon>
        <taxon>Chlorellales</taxon>
        <taxon>Chlorellaceae</taxon>
        <taxon>Prototheca</taxon>
    </lineage>
</organism>
<evidence type="ECO:0000256" key="6">
    <source>
        <dbReference type="ARBA" id="ARBA00022741"/>
    </source>
</evidence>
<evidence type="ECO:0000256" key="4">
    <source>
        <dbReference type="ARBA" id="ARBA00022553"/>
    </source>
</evidence>
<dbReference type="InterPro" id="IPR050839">
    <property type="entry name" value="Rho-assoc_Ser/Thr_Kinase"/>
</dbReference>
<dbReference type="FunFam" id="1.10.510.10:FF:000057">
    <property type="entry name" value="Non-specific serine/threonine protein kinase"/>
    <property type="match status" value="1"/>
</dbReference>
<dbReference type="Proteomes" id="UP001255856">
    <property type="component" value="Unassembled WGS sequence"/>
</dbReference>
<dbReference type="SMART" id="SM00220">
    <property type="entry name" value="S_TKc"/>
    <property type="match status" value="1"/>
</dbReference>
<feature type="compositionally biased region" description="Basic and acidic residues" evidence="12">
    <location>
        <begin position="42"/>
        <end position="58"/>
    </location>
</feature>
<evidence type="ECO:0000256" key="5">
    <source>
        <dbReference type="ARBA" id="ARBA00022679"/>
    </source>
</evidence>
<evidence type="ECO:0000313" key="15">
    <source>
        <dbReference type="EMBL" id="KAK2080791.1"/>
    </source>
</evidence>
<dbReference type="CDD" id="cd21742">
    <property type="entry name" value="MobB_NDR_LATS-like"/>
    <property type="match status" value="1"/>
</dbReference>
<dbReference type="EC" id="2.7.11.1" evidence="2"/>
<evidence type="ECO:0000256" key="3">
    <source>
        <dbReference type="ARBA" id="ARBA00022527"/>
    </source>
</evidence>
<feature type="compositionally biased region" description="Basic residues" evidence="12">
    <location>
        <begin position="32"/>
        <end position="41"/>
    </location>
</feature>
<dbReference type="GO" id="GO:0005524">
    <property type="term" value="F:ATP binding"/>
    <property type="evidence" value="ECO:0007669"/>
    <property type="project" value="UniProtKB-UniRule"/>
</dbReference>
<dbReference type="CDD" id="cd05599">
    <property type="entry name" value="STKc_NDR_like"/>
    <property type="match status" value="1"/>
</dbReference>
<keyword evidence="3" id="KW-0723">Serine/threonine-protein kinase</keyword>
<dbReference type="EMBL" id="JASFZW010000001">
    <property type="protein sequence ID" value="KAK2080791.1"/>
    <property type="molecule type" value="Genomic_DNA"/>
</dbReference>
<dbReference type="PROSITE" id="PS00108">
    <property type="entry name" value="PROTEIN_KINASE_ST"/>
    <property type="match status" value="1"/>
</dbReference>
<comment type="catalytic activity">
    <reaction evidence="10">
        <text>L-seryl-[protein] + ATP = O-phospho-L-seryl-[protein] + ADP + H(+)</text>
        <dbReference type="Rhea" id="RHEA:17989"/>
        <dbReference type="Rhea" id="RHEA-COMP:9863"/>
        <dbReference type="Rhea" id="RHEA-COMP:11604"/>
        <dbReference type="ChEBI" id="CHEBI:15378"/>
        <dbReference type="ChEBI" id="CHEBI:29999"/>
        <dbReference type="ChEBI" id="CHEBI:30616"/>
        <dbReference type="ChEBI" id="CHEBI:83421"/>
        <dbReference type="ChEBI" id="CHEBI:456216"/>
        <dbReference type="EC" id="2.7.11.1"/>
    </reaction>
</comment>
<proteinExistence type="inferred from homology"/>
<evidence type="ECO:0000256" key="12">
    <source>
        <dbReference type="SAM" id="MobiDB-lite"/>
    </source>
</evidence>
<evidence type="ECO:0000313" key="16">
    <source>
        <dbReference type="Proteomes" id="UP001255856"/>
    </source>
</evidence>
<evidence type="ECO:0000256" key="7">
    <source>
        <dbReference type="ARBA" id="ARBA00022777"/>
    </source>
</evidence>
<keyword evidence="5" id="KW-0808">Transferase</keyword>
<name>A0AAD9MPB0_PROWI</name>
<evidence type="ECO:0000256" key="11">
    <source>
        <dbReference type="PROSITE-ProRule" id="PRU10141"/>
    </source>
</evidence>
<protein>
    <recommendedName>
        <fullName evidence="2">non-specific serine/threonine protein kinase</fullName>
        <ecNumber evidence="2">2.7.11.1</ecNumber>
    </recommendedName>
</protein>
<dbReference type="InterPro" id="IPR008271">
    <property type="entry name" value="Ser/Thr_kinase_AS"/>
</dbReference>
<keyword evidence="16" id="KW-1185">Reference proteome</keyword>
<reference evidence="15" key="1">
    <citation type="submission" date="2021-01" db="EMBL/GenBank/DDBJ databases">
        <authorList>
            <person name="Eckstrom K.M.E."/>
        </authorList>
    </citation>
    <scope>NUCLEOTIDE SEQUENCE</scope>
    <source>
        <strain evidence="15">UVCC 0001</strain>
    </source>
</reference>
<dbReference type="Gene3D" id="1.10.510.10">
    <property type="entry name" value="Transferase(Phosphotransferase) domain 1"/>
    <property type="match status" value="1"/>
</dbReference>
<dbReference type="SMART" id="SM00133">
    <property type="entry name" value="S_TK_X"/>
    <property type="match status" value="1"/>
</dbReference>
<dbReference type="InterPro" id="IPR000719">
    <property type="entry name" value="Prot_kinase_dom"/>
</dbReference>
<feature type="domain" description="AGC-kinase C-terminal" evidence="14">
    <location>
        <begin position="383"/>
        <end position="453"/>
    </location>
</feature>
<feature type="domain" description="Protein kinase" evidence="13">
    <location>
        <begin position="85"/>
        <end position="382"/>
    </location>
</feature>
<dbReference type="PROSITE" id="PS51285">
    <property type="entry name" value="AGC_KINASE_CTER"/>
    <property type="match status" value="1"/>
</dbReference>